<evidence type="ECO:0000256" key="1">
    <source>
        <dbReference type="SAM" id="MobiDB-lite"/>
    </source>
</evidence>
<feature type="region of interest" description="Disordered" evidence="1">
    <location>
        <begin position="290"/>
        <end position="313"/>
    </location>
</feature>
<dbReference type="RefSeq" id="WP_117502670.1">
    <property type="nucleotide sequence ID" value="NZ_QTJW01000015.1"/>
</dbReference>
<sequence length="313" mass="35396">MEKFSNVDILAALDAIMRQNTGFYQDQFQNDRQTITEAAASPAKDDKTLLWVSAPAGTCCETEKDLLIRENVEYGRFRVFAEGVRLDGDKALCYAVKITGAEGGKITGDLYRLDYLEQLARLSDVALPAAYVTFTGKDGAAHRFPYKEYRENEQRIRRRFGPCRSFAYEPKSKVTLARRLRLEQEGREREARPADLQAHVRQLAADKVQDEAQRIACEFARLWNPNGGDGRFMVKISEIFLNIATKDEVNQLAAALPYKSLTFATRRDGCPGLFAFVGKEENRGEIARRMILGERPEPEARKKPPHKAGPERS</sequence>
<reference evidence="2 3" key="1">
    <citation type="submission" date="2018-08" db="EMBL/GenBank/DDBJ databases">
        <title>A genome reference for cultivated species of the human gut microbiota.</title>
        <authorList>
            <person name="Zou Y."/>
            <person name="Xue W."/>
            <person name="Luo G."/>
        </authorList>
    </citation>
    <scope>NUCLEOTIDE SEQUENCE [LARGE SCALE GENOMIC DNA]</scope>
    <source>
        <strain evidence="2 3">AF19-13AC</strain>
    </source>
</reference>
<name>A0A3E3DHN5_9FIRM</name>
<dbReference type="OrthoDB" id="1653505at2"/>
<evidence type="ECO:0000313" key="3">
    <source>
        <dbReference type="Proteomes" id="UP000261023"/>
    </source>
</evidence>
<dbReference type="Proteomes" id="UP000261023">
    <property type="component" value="Unassembled WGS sequence"/>
</dbReference>
<gene>
    <name evidence="2" type="ORF">DWX31_21405</name>
</gene>
<protein>
    <submittedName>
        <fullName evidence="2">Uncharacterized protein</fullName>
    </submittedName>
</protein>
<proteinExistence type="predicted"/>
<dbReference type="AlphaFoldDB" id="A0A3E3DHN5"/>
<evidence type="ECO:0000313" key="2">
    <source>
        <dbReference type="EMBL" id="RGD68685.1"/>
    </source>
</evidence>
<comment type="caution">
    <text evidence="2">The sequence shown here is derived from an EMBL/GenBank/DDBJ whole genome shotgun (WGS) entry which is preliminary data.</text>
</comment>
<organism evidence="2 3">
    <name type="scientific">Hungatella hathewayi</name>
    <dbReference type="NCBI Taxonomy" id="154046"/>
    <lineage>
        <taxon>Bacteria</taxon>
        <taxon>Bacillati</taxon>
        <taxon>Bacillota</taxon>
        <taxon>Clostridia</taxon>
        <taxon>Lachnospirales</taxon>
        <taxon>Lachnospiraceae</taxon>
        <taxon>Hungatella</taxon>
    </lineage>
</organism>
<dbReference type="EMBL" id="QTJW01000015">
    <property type="protein sequence ID" value="RGD68685.1"/>
    <property type="molecule type" value="Genomic_DNA"/>
</dbReference>
<accession>A0A3E3DHN5</accession>